<keyword evidence="1" id="KW-0175">Coiled coil</keyword>
<dbReference type="KEGG" id="gtt:GUITHDRAFT_147854"/>
<dbReference type="EnsemblProtists" id="EKX33541">
    <property type="protein sequence ID" value="EKX33541"/>
    <property type="gene ID" value="GUITHDRAFT_147854"/>
</dbReference>
<feature type="coiled-coil region" evidence="1">
    <location>
        <begin position="599"/>
        <end position="662"/>
    </location>
</feature>
<evidence type="ECO:0000256" key="2">
    <source>
        <dbReference type="SAM" id="MobiDB-lite"/>
    </source>
</evidence>
<dbReference type="PaxDb" id="55529-EKX33541"/>
<gene>
    <name evidence="3" type="ORF">GUITHDRAFT_147854</name>
</gene>
<dbReference type="EMBL" id="JH993138">
    <property type="protein sequence ID" value="EKX33541.1"/>
    <property type="molecule type" value="Genomic_DNA"/>
</dbReference>
<accession>L1IBA0</accession>
<reference evidence="5" key="2">
    <citation type="submission" date="2012-11" db="EMBL/GenBank/DDBJ databases">
        <authorList>
            <person name="Kuo A."/>
            <person name="Curtis B.A."/>
            <person name="Tanifuji G."/>
            <person name="Burki F."/>
            <person name="Gruber A."/>
            <person name="Irimia M."/>
            <person name="Maruyama S."/>
            <person name="Arias M.C."/>
            <person name="Ball S.G."/>
            <person name="Gile G.H."/>
            <person name="Hirakawa Y."/>
            <person name="Hopkins J.F."/>
            <person name="Rensing S.A."/>
            <person name="Schmutz J."/>
            <person name="Symeonidi A."/>
            <person name="Elias M."/>
            <person name="Eveleigh R.J."/>
            <person name="Herman E.K."/>
            <person name="Klute M.J."/>
            <person name="Nakayama T."/>
            <person name="Obornik M."/>
            <person name="Reyes-Prieto A."/>
            <person name="Armbrust E.V."/>
            <person name="Aves S.J."/>
            <person name="Beiko R.G."/>
            <person name="Coutinho P."/>
            <person name="Dacks J.B."/>
            <person name="Durnford D.G."/>
            <person name="Fast N.M."/>
            <person name="Green B.R."/>
            <person name="Grisdale C."/>
            <person name="Hempe F."/>
            <person name="Henrissat B."/>
            <person name="Hoppner M.P."/>
            <person name="Ishida K.-I."/>
            <person name="Kim E."/>
            <person name="Koreny L."/>
            <person name="Kroth P.G."/>
            <person name="Liu Y."/>
            <person name="Malik S.-B."/>
            <person name="Maier U.G."/>
            <person name="McRose D."/>
            <person name="Mock T."/>
            <person name="Neilson J.A."/>
            <person name="Onodera N.T."/>
            <person name="Poole A.M."/>
            <person name="Pritham E.J."/>
            <person name="Richards T.A."/>
            <person name="Rocap G."/>
            <person name="Roy S.W."/>
            <person name="Sarai C."/>
            <person name="Schaack S."/>
            <person name="Shirato S."/>
            <person name="Slamovits C.H."/>
            <person name="Spencer D.F."/>
            <person name="Suzuki S."/>
            <person name="Worden A.Z."/>
            <person name="Zauner S."/>
            <person name="Barry K."/>
            <person name="Bell C."/>
            <person name="Bharti A.K."/>
            <person name="Crow J.A."/>
            <person name="Grimwood J."/>
            <person name="Kramer R."/>
            <person name="Lindquist E."/>
            <person name="Lucas S."/>
            <person name="Salamov A."/>
            <person name="McFadden G.I."/>
            <person name="Lane C.E."/>
            <person name="Keeling P.J."/>
            <person name="Gray M.W."/>
            <person name="Grigoriev I.V."/>
            <person name="Archibald J.M."/>
        </authorList>
    </citation>
    <scope>NUCLEOTIDE SEQUENCE</scope>
    <source>
        <strain evidence="5">CCMP2712</strain>
    </source>
</reference>
<dbReference type="GeneID" id="17290273"/>
<keyword evidence="5" id="KW-1185">Reference proteome</keyword>
<evidence type="ECO:0000256" key="1">
    <source>
        <dbReference type="SAM" id="Coils"/>
    </source>
</evidence>
<proteinExistence type="predicted"/>
<organism evidence="3">
    <name type="scientific">Guillardia theta (strain CCMP2712)</name>
    <name type="common">Cryptophyte</name>
    <dbReference type="NCBI Taxonomy" id="905079"/>
    <lineage>
        <taxon>Eukaryota</taxon>
        <taxon>Cryptophyceae</taxon>
        <taxon>Pyrenomonadales</taxon>
        <taxon>Geminigeraceae</taxon>
        <taxon>Guillardia</taxon>
    </lineage>
</organism>
<sequence>MSQKGSGKTKKKADTGCWNRIGEEKVKNKRASAIQKQLDLLAGGIKDKSWSPKRKTIETNEYKQKHKSVKKKIEWQSEKRQGGEKHSILVPQCHVEDASRAAPQRDESKAAGHVLEADHADDVRNRCPESSHDEVYDASEDSSKTLPFSSRHLLGNSWRESESARIMMRDALASQSLSAATHGSRWMAETEFRASPWSVSPPSGLPCDPRVVAILAEGQSTPRRSERDEDADPYNDVEKFWEQRQAALKALDDHVKEEDGNVKHRMKHVGKTACWLSYVDSLRDVREQPDACRPMLLSKLLPALSTTKKFPCDAPLLDFSELIQCSRDRAEDEDGDCLAGDEMIQIPEDTQDGENLRLKIRLSHEMIEELQQSNSELESALQLALNAVQSEELLKHTVELLQHKITAMMDENNQKDKLIKDREQSLHELREARQIGRVREELAGYKSSSSCCDDFCEDGGLQVRQVLEEGQRLEQEIELCMKDVKEVHHKEMVFGLQFILEHIADRMQTFMSCMSVDEPPALSLVAASPMSMSSYQGKVFKTCVMEACRSLLILVLYALPLMLATSVFDRNYSLITGRLREMQLAASREYQRQINLMKQNHAKDRAEKLRDKEREMKEREEKLQSQVEQLQQELVIAQSRTNEDLRRAHAVAEKKRQAAQEEGVNLAIQAELDVQRSSYEKGMQQLKQAWQARGRRRRRLQLQVDRRKLHGCMTLTGISLKLASRRGGRKQPTLAPLPPVTRAHLSTLLALINPLQLQLSAENNFYKLNRGGRVMRESLQVHAGDLRALNLAGRHVNASMELERYLSGHTSRE</sequence>
<feature type="region of interest" description="Disordered" evidence="2">
    <location>
        <begin position="56"/>
        <end position="149"/>
    </location>
</feature>
<dbReference type="RefSeq" id="XP_005820521.1">
    <property type="nucleotide sequence ID" value="XM_005820464.1"/>
</dbReference>
<dbReference type="AlphaFoldDB" id="L1IBA0"/>
<evidence type="ECO:0000313" key="4">
    <source>
        <dbReference type="EnsemblProtists" id="EKX33541"/>
    </source>
</evidence>
<reference evidence="4" key="3">
    <citation type="submission" date="2015-06" db="UniProtKB">
        <authorList>
            <consortium name="EnsemblProtists"/>
        </authorList>
    </citation>
    <scope>IDENTIFICATION</scope>
</reference>
<evidence type="ECO:0000313" key="5">
    <source>
        <dbReference type="Proteomes" id="UP000011087"/>
    </source>
</evidence>
<name>L1IBA0_GUITC</name>
<feature type="compositionally biased region" description="Basic and acidic residues" evidence="2">
    <location>
        <begin position="71"/>
        <end position="87"/>
    </location>
</feature>
<evidence type="ECO:0000313" key="3">
    <source>
        <dbReference type="EMBL" id="EKX33541.1"/>
    </source>
</evidence>
<protein>
    <submittedName>
        <fullName evidence="3 4">Uncharacterized protein</fullName>
    </submittedName>
</protein>
<reference evidence="3 5" key="1">
    <citation type="journal article" date="2012" name="Nature">
        <title>Algal genomes reveal evolutionary mosaicism and the fate of nucleomorphs.</title>
        <authorList>
            <consortium name="DOE Joint Genome Institute"/>
            <person name="Curtis B.A."/>
            <person name="Tanifuji G."/>
            <person name="Burki F."/>
            <person name="Gruber A."/>
            <person name="Irimia M."/>
            <person name="Maruyama S."/>
            <person name="Arias M.C."/>
            <person name="Ball S.G."/>
            <person name="Gile G.H."/>
            <person name="Hirakawa Y."/>
            <person name="Hopkins J.F."/>
            <person name="Kuo A."/>
            <person name="Rensing S.A."/>
            <person name="Schmutz J."/>
            <person name="Symeonidi A."/>
            <person name="Elias M."/>
            <person name="Eveleigh R.J."/>
            <person name="Herman E.K."/>
            <person name="Klute M.J."/>
            <person name="Nakayama T."/>
            <person name="Obornik M."/>
            <person name="Reyes-Prieto A."/>
            <person name="Armbrust E.V."/>
            <person name="Aves S.J."/>
            <person name="Beiko R.G."/>
            <person name="Coutinho P."/>
            <person name="Dacks J.B."/>
            <person name="Durnford D.G."/>
            <person name="Fast N.M."/>
            <person name="Green B.R."/>
            <person name="Grisdale C.J."/>
            <person name="Hempel F."/>
            <person name="Henrissat B."/>
            <person name="Hoppner M.P."/>
            <person name="Ishida K."/>
            <person name="Kim E."/>
            <person name="Koreny L."/>
            <person name="Kroth P.G."/>
            <person name="Liu Y."/>
            <person name="Malik S.B."/>
            <person name="Maier U.G."/>
            <person name="McRose D."/>
            <person name="Mock T."/>
            <person name="Neilson J.A."/>
            <person name="Onodera N.T."/>
            <person name="Poole A.M."/>
            <person name="Pritham E.J."/>
            <person name="Richards T.A."/>
            <person name="Rocap G."/>
            <person name="Roy S.W."/>
            <person name="Sarai C."/>
            <person name="Schaack S."/>
            <person name="Shirato S."/>
            <person name="Slamovits C.H."/>
            <person name="Spencer D.F."/>
            <person name="Suzuki S."/>
            <person name="Worden A.Z."/>
            <person name="Zauner S."/>
            <person name="Barry K."/>
            <person name="Bell C."/>
            <person name="Bharti A.K."/>
            <person name="Crow J.A."/>
            <person name="Grimwood J."/>
            <person name="Kramer R."/>
            <person name="Lindquist E."/>
            <person name="Lucas S."/>
            <person name="Salamov A."/>
            <person name="McFadden G.I."/>
            <person name="Lane C.E."/>
            <person name="Keeling P.J."/>
            <person name="Gray M.W."/>
            <person name="Grigoriev I.V."/>
            <person name="Archibald J.M."/>
        </authorList>
    </citation>
    <scope>NUCLEOTIDE SEQUENCE</scope>
    <source>
        <strain evidence="3 5">CCMP2712</strain>
    </source>
</reference>
<dbReference type="Proteomes" id="UP000011087">
    <property type="component" value="Unassembled WGS sequence"/>
</dbReference>
<dbReference type="HOGENOM" id="CLU_347328_0_0_1"/>
<feature type="compositionally biased region" description="Basic and acidic residues" evidence="2">
    <location>
        <begin position="94"/>
        <end position="135"/>
    </location>
</feature>